<organism evidence="1 2">
    <name type="scientific">Hibiscus sabdariffa</name>
    <name type="common">roselle</name>
    <dbReference type="NCBI Taxonomy" id="183260"/>
    <lineage>
        <taxon>Eukaryota</taxon>
        <taxon>Viridiplantae</taxon>
        <taxon>Streptophyta</taxon>
        <taxon>Embryophyta</taxon>
        <taxon>Tracheophyta</taxon>
        <taxon>Spermatophyta</taxon>
        <taxon>Magnoliopsida</taxon>
        <taxon>eudicotyledons</taxon>
        <taxon>Gunneridae</taxon>
        <taxon>Pentapetalae</taxon>
        <taxon>rosids</taxon>
        <taxon>malvids</taxon>
        <taxon>Malvales</taxon>
        <taxon>Malvaceae</taxon>
        <taxon>Malvoideae</taxon>
        <taxon>Hibiscus</taxon>
    </lineage>
</organism>
<sequence length="136" mass="15209">MKGFGSIASPMEPSIVSLITRGSQGFIVISITLGVYGNIIILDMKFLAVNWTLAYNVRNCDYFKNDYNHSLDEAFNQGQRGVNVDQNSGDLKKYMSTPALLTFYMRKILLLDLDASDETIVVALVKDIVQDQLSVY</sequence>
<evidence type="ECO:0000313" key="1">
    <source>
        <dbReference type="EMBL" id="KAK8530691.1"/>
    </source>
</evidence>
<dbReference type="EMBL" id="JBBPBM010000035">
    <property type="protein sequence ID" value="KAK8530691.1"/>
    <property type="molecule type" value="Genomic_DNA"/>
</dbReference>
<dbReference type="Proteomes" id="UP001472677">
    <property type="component" value="Unassembled WGS sequence"/>
</dbReference>
<proteinExistence type="predicted"/>
<protein>
    <submittedName>
        <fullName evidence="1">Uncharacterized protein</fullName>
    </submittedName>
</protein>
<comment type="caution">
    <text evidence="1">The sequence shown here is derived from an EMBL/GenBank/DDBJ whole genome shotgun (WGS) entry which is preliminary data.</text>
</comment>
<evidence type="ECO:0000313" key="2">
    <source>
        <dbReference type="Proteomes" id="UP001472677"/>
    </source>
</evidence>
<reference evidence="1 2" key="1">
    <citation type="journal article" date="2024" name="G3 (Bethesda)">
        <title>Genome assembly of Hibiscus sabdariffa L. provides insights into metabolisms of medicinal natural products.</title>
        <authorList>
            <person name="Kim T."/>
        </authorList>
    </citation>
    <scope>NUCLEOTIDE SEQUENCE [LARGE SCALE GENOMIC DNA]</scope>
    <source>
        <strain evidence="1">TK-2024</strain>
        <tissue evidence="1">Old leaves</tissue>
    </source>
</reference>
<keyword evidence="2" id="KW-1185">Reference proteome</keyword>
<gene>
    <name evidence="1" type="ORF">V6N12_013196</name>
</gene>
<name>A0ABR2D5S9_9ROSI</name>
<accession>A0ABR2D5S9</accession>